<dbReference type="EMBL" id="QCZI01000004">
    <property type="protein sequence ID" value="PWA06256.1"/>
    <property type="molecule type" value="Genomic_DNA"/>
</dbReference>
<feature type="transmembrane region" description="Helical" evidence="1">
    <location>
        <begin position="12"/>
        <end position="35"/>
    </location>
</feature>
<keyword evidence="1" id="KW-0472">Membrane</keyword>
<keyword evidence="1" id="KW-0812">Transmembrane</keyword>
<keyword evidence="3" id="KW-1185">Reference proteome</keyword>
<dbReference type="Proteomes" id="UP000245449">
    <property type="component" value="Unassembled WGS sequence"/>
</dbReference>
<feature type="transmembrane region" description="Helical" evidence="1">
    <location>
        <begin position="55"/>
        <end position="73"/>
    </location>
</feature>
<feature type="transmembrane region" description="Helical" evidence="1">
    <location>
        <begin position="199"/>
        <end position="216"/>
    </location>
</feature>
<evidence type="ECO:0000256" key="1">
    <source>
        <dbReference type="SAM" id="Phobius"/>
    </source>
</evidence>
<feature type="transmembrane region" description="Helical" evidence="1">
    <location>
        <begin position="124"/>
        <end position="152"/>
    </location>
</feature>
<name>A0A2U1JM64_9FLAO</name>
<feature type="transmembrane region" description="Helical" evidence="1">
    <location>
        <begin position="256"/>
        <end position="276"/>
    </location>
</feature>
<protein>
    <recommendedName>
        <fullName evidence="4">HTTM domain-containing protein</fullName>
    </recommendedName>
</protein>
<evidence type="ECO:0000313" key="2">
    <source>
        <dbReference type="EMBL" id="PWA06256.1"/>
    </source>
</evidence>
<comment type="caution">
    <text evidence="2">The sequence shown here is derived from an EMBL/GenBank/DDBJ whole genome shotgun (WGS) entry which is preliminary data.</text>
</comment>
<evidence type="ECO:0000313" key="3">
    <source>
        <dbReference type="Proteomes" id="UP000245449"/>
    </source>
</evidence>
<gene>
    <name evidence="2" type="ORF">DB895_04995</name>
</gene>
<dbReference type="AlphaFoldDB" id="A0A2U1JM64"/>
<feature type="transmembrane region" description="Helical" evidence="1">
    <location>
        <begin position="222"/>
        <end position="240"/>
    </location>
</feature>
<dbReference type="OrthoDB" id="1196478at2"/>
<keyword evidence="1" id="KW-1133">Transmembrane helix</keyword>
<accession>A0A2U1JM64</accession>
<reference evidence="2 3" key="1">
    <citation type="submission" date="2018-04" db="EMBL/GenBank/DDBJ databases">
        <title>Flavobacterium sp. nov., isolated from glacier ice.</title>
        <authorList>
            <person name="Liu Q."/>
            <person name="Xin Y.-H."/>
        </authorList>
    </citation>
    <scope>NUCLEOTIDE SEQUENCE [LARGE SCALE GENOMIC DNA]</scope>
    <source>
        <strain evidence="2 3">RB1R5</strain>
    </source>
</reference>
<dbReference type="RefSeq" id="WP_116724260.1">
    <property type="nucleotide sequence ID" value="NZ_QCZI01000004.1"/>
</dbReference>
<sequence length="379" mass="44941">MKISISKTHSKEVLLIRITCLSWAIAKGISYKLWLSDRLFPVIPPFDFSPNLPNQIHLLLFLGSFFGLFCAFVFTEKRHFIVLVLLTEMASCFLDQMRWQPWEYQYLLLFVFYLFYAKNTNQFLGLLSFLIGVTYIYSGLHKFNGGFLYSIWEQMILKCFFHFPDVILSQNWIHYSGLLLAVIETAIGFGLLFMKKKRFTAYFAIIMHLIILLLLVGRNQNVVVWPWNLTMMIYVWLLFLDENTFQISLHFFKNKLNLVVFFIIGFLPFLCLFGLWDNYLSFNLYSGNVKQLLICVKGIDEYPELKPYVSKYKTNRYCHGLESIDANKWAYKEMNVPVYPEERTFMKFKKIWIATFPNTESTFISYGYPYKNENKVEIH</sequence>
<feature type="transmembrane region" description="Helical" evidence="1">
    <location>
        <begin position="172"/>
        <end position="192"/>
    </location>
</feature>
<evidence type="ECO:0008006" key="4">
    <source>
        <dbReference type="Google" id="ProtNLM"/>
    </source>
</evidence>
<organism evidence="2 3">
    <name type="scientific">Flavobacterium psychrotolerans</name>
    <dbReference type="NCBI Taxonomy" id="2169410"/>
    <lineage>
        <taxon>Bacteria</taxon>
        <taxon>Pseudomonadati</taxon>
        <taxon>Bacteroidota</taxon>
        <taxon>Flavobacteriia</taxon>
        <taxon>Flavobacteriales</taxon>
        <taxon>Flavobacteriaceae</taxon>
        <taxon>Flavobacterium</taxon>
    </lineage>
</organism>
<proteinExistence type="predicted"/>